<protein>
    <submittedName>
        <fullName evidence="1">Uncharacterized protein</fullName>
    </submittedName>
</protein>
<keyword evidence="2" id="KW-1185">Reference proteome</keyword>
<dbReference type="EMBL" id="JAIQCV010000003">
    <property type="protein sequence ID" value="KAH1114784.1"/>
    <property type="molecule type" value="Genomic_DNA"/>
</dbReference>
<evidence type="ECO:0000313" key="1">
    <source>
        <dbReference type="EMBL" id="KAH1114784.1"/>
    </source>
</evidence>
<dbReference type="AlphaFoldDB" id="A0A9D3W7P5"/>
<reference evidence="1 2" key="1">
    <citation type="journal article" date="2021" name="Plant Biotechnol. J.">
        <title>Multi-omics assisted identification of the key and species-specific regulatory components of drought-tolerant mechanisms in Gossypium stocksii.</title>
        <authorList>
            <person name="Yu D."/>
            <person name="Ke L."/>
            <person name="Zhang D."/>
            <person name="Wu Y."/>
            <person name="Sun Y."/>
            <person name="Mei J."/>
            <person name="Sun J."/>
            <person name="Sun Y."/>
        </authorList>
    </citation>
    <scope>NUCLEOTIDE SEQUENCE [LARGE SCALE GENOMIC DNA]</scope>
    <source>
        <strain evidence="2">cv. E1</strain>
        <tissue evidence="1">Leaf</tissue>
    </source>
</reference>
<sequence length="161" mass="18005">MLSDMGFKIACDYNAVLPAVIQKTIEELITTLLVREKELSLTSSVINDLFDLPNVDDDDYSAMCEDVNEETIQDILKVVTVPGTKWIISTQVRKTGCAYFPSLITLLCRQARAPMRETIEEHYGKDFLALSLQRPWSGGGDTLHDMIFVPTGFALWCLGVV</sequence>
<evidence type="ECO:0000313" key="2">
    <source>
        <dbReference type="Proteomes" id="UP000828251"/>
    </source>
</evidence>
<organism evidence="1 2">
    <name type="scientific">Gossypium stocksii</name>
    <dbReference type="NCBI Taxonomy" id="47602"/>
    <lineage>
        <taxon>Eukaryota</taxon>
        <taxon>Viridiplantae</taxon>
        <taxon>Streptophyta</taxon>
        <taxon>Embryophyta</taxon>
        <taxon>Tracheophyta</taxon>
        <taxon>Spermatophyta</taxon>
        <taxon>Magnoliopsida</taxon>
        <taxon>eudicotyledons</taxon>
        <taxon>Gunneridae</taxon>
        <taxon>Pentapetalae</taxon>
        <taxon>rosids</taxon>
        <taxon>malvids</taxon>
        <taxon>Malvales</taxon>
        <taxon>Malvaceae</taxon>
        <taxon>Malvoideae</taxon>
        <taxon>Gossypium</taxon>
    </lineage>
</organism>
<comment type="caution">
    <text evidence="1">The sequence shown here is derived from an EMBL/GenBank/DDBJ whole genome shotgun (WGS) entry which is preliminary data.</text>
</comment>
<gene>
    <name evidence="1" type="ORF">J1N35_008162</name>
</gene>
<accession>A0A9D3W7P5</accession>
<proteinExistence type="predicted"/>
<name>A0A9D3W7P5_9ROSI</name>
<dbReference type="Proteomes" id="UP000828251">
    <property type="component" value="Unassembled WGS sequence"/>
</dbReference>